<dbReference type="Pfam" id="PF07351">
    <property type="entry name" value="DUF1480"/>
    <property type="match status" value="1"/>
</dbReference>
<dbReference type="Proteomes" id="UP000217182">
    <property type="component" value="Chromosome"/>
</dbReference>
<evidence type="ECO:0000313" key="1">
    <source>
        <dbReference type="EMBL" id="ATA21922.1"/>
    </source>
</evidence>
<evidence type="ECO:0000313" key="2">
    <source>
        <dbReference type="Proteomes" id="UP000217182"/>
    </source>
</evidence>
<dbReference type="KEGG" id="gqu:AWC35_22735"/>
<organism evidence="1 2">
    <name type="scientific">Gibbsiella quercinecans</name>
    <dbReference type="NCBI Taxonomy" id="929813"/>
    <lineage>
        <taxon>Bacteria</taxon>
        <taxon>Pseudomonadati</taxon>
        <taxon>Pseudomonadota</taxon>
        <taxon>Gammaproteobacteria</taxon>
        <taxon>Enterobacterales</taxon>
        <taxon>Yersiniaceae</taxon>
        <taxon>Gibbsiella</taxon>
    </lineage>
</organism>
<name>A0A250B7L5_9GAMM</name>
<dbReference type="OrthoDB" id="6428563at2"/>
<dbReference type="RefSeq" id="WP_095848510.1">
    <property type="nucleotide sequence ID" value="NZ_CAMKXY010000101.1"/>
</dbReference>
<protein>
    <recommendedName>
        <fullName evidence="3">DUF1480 domain-containing protein</fullName>
    </recommendedName>
</protein>
<proteinExistence type="predicted"/>
<reference evidence="1 2" key="1">
    <citation type="submission" date="2016-01" db="EMBL/GenBank/DDBJ databases">
        <authorList>
            <person name="Oliw E.H."/>
        </authorList>
    </citation>
    <scope>NUCLEOTIDE SEQUENCE [LARGE SCALE GENOMIC DNA]</scope>
    <source>
        <strain evidence="1 2">FRB97</strain>
    </source>
</reference>
<gene>
    <name evidence="1" type="ORF">AWC35_22735</name>
</gene>
<accession>A0A250B7L5</accession>
<dbReference type="EMBL" id="CP014136">
    <property type="protein sequence ID" value="ATA21922.1"/>
    <property type="molecule type" value="Genomic_DNA"/>
</dbReference>
<keyword evidence="2" id="KW-1185">Reference proteome</keyword>
<dbReference type="AlphaFoldDB" id="A0A250B7L5"/>
<dbReference type="InterPro" id="IPR009950">
    <property type="entry name" value="DUF1480"/>
</dbReference>
<evidence type="ECO:0008006" key="3">
    <source>
        <dbReference type="Google" id="ProtNLM"/>
    </source>
</evidence>
<sequence length="82" mass="8999">MGKTVVKIGTFEIDDAHLSPANGQAEGDSTLSIPCKSDPDLCMQLDGWDEHTSIPAVLNGKQSLLYKHHYDSQADAWVMKLK</sequence>